<protein>
    <submittedName>
        <fullName evidence="2">Uncharacterized protein</fullName>
    </submittedName>
</protein>
<comment type="caution">
    <text evidence="2">The sequence shown here is derived from an EMBL/GenBank/DDBJ whole genome shotgun (WGS) entry which is preliminary data.</text>
</comment>
<name>A0ABQ6BYW3_9BURK</name>
<dbReference type="Proteomes" id="UP001156903">
    <property type="component" value="Unassembled WGS sequence"/>
</dbReference>
<feature type="region of interest" description="Disordered" evidence="1">
    <location>
        <begin position="1"/>
        <end position="53"/>
    </location>
</feature>
<evidence type="ECO:0000313" key="3">
    <source>
        <dbReference type="Proteomes" id="UP001156903"/>
    </source>
</evidence>
<feature type="region of interest" description="Disordered" evidence="1">
    <location>
        <begin position="117"/>
        <end position="138"/>
    </location>
</feature>
<organism evidence="2 3">
    <name type="scientific">Hydrogenophaga electricum</name>
    <dbReference type="NCBI Taxonomy" id="1230953"/>
    <lineage>
        <taxon>Bacteria</taxon>
        <taxon>Pseudomonadati</taxon>
        <taxon>Pseudomonadota</taxon>
        <taxon>Betaproteobacteria</taxon>
        <taxon>Burkholderiales</taxon>
        <taxon>Comamonadaceae</taxon>
        <taxon>Hydrogenophaga</taxon>
    </lineage>
</organism>
<feature type="compositionally biased region" description="Low complexity" evidence="1">
    <location>
        <begin position="35"/>
        <end position="46"/>
    </location>
</feature>
<proteinExistence type="predicted"/>
<evidence type="ECO:0000256" key="1">
    <source>
        <dbReference type="SAM" id="MobiDB-lite"/>
    </source>
</evidence>
<sequence length="138" mass="14925">MRRKWYRGGTQCPTGCVRPGKPNRGASTTHLGEEAQPQAPQSAPQPVTSRADNNYVDHVVGNDAVAGEQGNDILQGTDAASVFTYRYKKPDGSIEVVAIPHPELALFDISIAKEWDETSSPTCTGGTRTTPMRGWSPR</sequence>
<evidence type="ECO:0000313" key="2">
    <source>
        <dbReference type="EMBL" id="GLS13348.1"/>
    </source>
</evidence>
<accession>A0ABQ6BYW3</accession>
<keyword evidence="3" id="KW-1185">Reference proteome</keyword>
<dbReference type="EMBL" id="BSPB01000004">
    <property type="protein sequence ID" value="GLS13348.1"/>
    <property type="molecule type" value="Genomic_DNA"/>
</dbReference>
<reference evidence="3" key="1">
    <citation type="journal article" date="2019" name="Int. J. Syst. Evol. Microbiol.">
        <title>The Global Catalogue of Microorganisms (GCM) 10K type strain sequencing project: providing services to taxonomists for standard genome sequencing and annotation.</title>
        <authorList>
            <consortium name="The Broad Institute Genomics Platform"/>
            <consortium name="The Broad Institute Genome Sequencing Center for Infectious Disease"/>
            <person name="Wu L."/>
            <person name="Ma J."/>
        </authorList>
    </citation>
    <scope>NUCLEOTIDE SEQUENCE [LARGE SCALE GENOMIC DNA]</scope>
    <source>
        <strain evidence="3">NBRC 109341</strain>
    </source>
</reference>
<gene>
    <name evidence="2" type="ORF">GCM10007935_07770</name>
</gene>
<feature type="compositionally biased region" description="Polar residues" evidence="1">
    <location>
        <begin position="118"/>
        <end position="130"/>
    </location>
</feature>